<evidence type="ECO:0000256" key="1">
    <source>
        <dbReference type="SAM" id="MobiDB-lite"/>
    </source>
</evidence>
<dbReference type="Gene3D" id="3.30.420.40">
    <property type="match status" value="2"/>
</dbReference>
<feature type="region of interest" description="Disordered" evidence="1">
    <location>
        <begin position="204"/>
        <end position="228"/>
    </location>
</feature>
<dbReference type="InterPro" id="IPR022496">
    <property type="entry name" value="T6A_TsaB"/>
</dbReference>
<dbReference type="PANTHER" id="PTHR11735">
    <property type="entry name" value="TRNA N6-ADENOSINE THREONYLCARBAMOYLTRANSFERASE"/>
    <property type="match status" value="1"/>
</dbReference>
<dbReference type="InterPro" id="IPR000905">
    <property type="entry name" value="Gcp-like_dom"/>
</dbReference>
<dbReference type="NCBIfam" id="TIGR03725">
    <property type="entry name" value="T6A_YeaZ"/>
    <property type="match status" value="1"/>
</dbReference>
<keyword evidence="4" id="KW-1185">Reference proteome</keyword>
<dbReference type="EMBL" id="RWKW01000015">
    <property type="protein sequence ID" value="RST87570.1"/>
    <property type="molecule type" value="Genomic_DNA"/>
</dbReference>
<dbReference type="GO" id="GO:0002949">
    <property type="term" value="P:tRNA threonylcarbamoyladenosine modification"/>
    <property type="evidence" value="ECO:0007669"/>
    <property type="project" value="InterPro"/>
</dbReference>
<evidence type="ECO:0000259" key="2">
    <source>
        <dbReference type="Pfam" id="PF00814"/>
    </source>
</evidence>
<evidence type="ECO:0000313" key="3">
    <source>
        <dbReference type="EMBL" id="RST87570.1"/>
    </source>
</evidence>
<dbReference type="Pfam" id="PF00814">
    <property type="entry name" value="TsaD"/>
    <property type="match status" value="1"/>
</dbReference>
<evidence type="ECO:0000313" key="4">
    <source>
        <dbReference type="Proteomes" id="UP000278398"/>
    </source>
</evidence>
<accession>A0A429Z1Q9</accession>
<dbReference type="CDD" id="cd24032">
    <property type="entry name" value="ASKHA_NBD_TsaB"/>
    <property type="match status" value="1"/>
</dbReference>
<proteinExistence type="predicted"/>
<dbReference type="AlphaFoldDB" id="A0A429Z1Q9"/>
<dbReference type="SUPFAM" id="SSF53067">
    <property type="entry name" value="Actin-like ATPase domain"/>
    <property type="match status" value="2"/>
</dbReference>
<dbReference type="OrthoDB" id="9809995at2"/>
<gene>
    <name evidence="3" type="primary">tsaB</name>
    <name evidence="3" type="ORF">EJC49_04920</name>
</gene>
<dbReference type="RefSeq" id="WP_126698352.1">
    <property type="nucleotide sequence ID" value="NZ_RWKW01000015.1"/>
</dbReference>
<protein>
    <submittedName>
        <fullName evidence="3">tRNA (Adenosine(37)-N6)-threonylcarbamoyltransferase complex dimerization subunit type 1 TsaB</fullName>
    </submittedName>
</protein>
<dbReference type="GO" id="GO:0005829">
    <property type="term" value="C:cytosol"/>
    <property type="evidence" value="ECO:0007669"/>
    <property type="project" value="TreeGrafter"/>
</dbReference>
<dbReference type="PANTHER" id="PTHR11735:SF11">
    <property type="entry name" value="TRNA THREONYLCARBAMOYLADENOSINE BIOSYNTHESIS PROTEIN TSAB"/>
    <property type="match status" value="1"/>
</dbReference>
<sequence>MKILAIDTAAEWCAACLFDDGSGGLLGLEARDIGKGHAEALMGVIGAALERAGASYRDVEAIAVSVGPGSFTGVRIGVATARGLSLALKVPAAGVTTLAALAFEAEPLANGRPVLAVLDARRDEFYAALYGPGGAVHAAPAILDLNAAVAMAGLMKPLIVGSGARLVAEAAGLDGNATALADLRTAAIETVARLAARQGFAGEKPRPLYLRGPDARPQDGFALPRSGA</sequence>
<reference evidence="3 4" key="1">
    <citation type="submission" date="2018-12" db="EMBL/GenBank/DDBJ databases">
        <title>Mesorhizobium carbonis sp. nov., isolated from coal mine water.</title>
        <authorList>
            <person name="Xin W."/>
            <person name="Xu Z."/>
            <person name="Xiang F."/>
            <person name="Zhang J."/>
            <person name="Xi L."/>
            <person name="Liu J."/>
        </authorList>
    </citation>
    <scope>NUCLEOTIDE SEQUENCE [LARGE SCALE GENOMIC DNA]</scope>
    <source>
        <strain evidence="3 4">B2.3</strain>
    </source>
</reference>
<keyword evidence="3" id="KW-0808">Transferase</keyword>
<feature type="domain" description="Gcp-like" evidence="2">
    <location>
        <begin position="34"/>
        <end position="137"/>
    </location>
</feature>
<organism evidence="3 4">
    <name type="scientific">Aquibium carbonis</name>
    <dbReference type="NCBI Taxonomy" id="2495581"/>
    <lineage>
        <taxon>Bacteria</taxon>
        <taxon>Pseudomonadati</taxon>
        <taxon>Pseudomonadota</taxon>
        <taxon>Alphaproteobacteria</taxon>
        <taxon>Hyphomicrobiales</taxon>
        <taxon>Phyllobacteriaceae</taxon>
        <taxon>Aquibium</taxon>
    </lineage>
</organism>
<comment type="caution">
    <text evidence="3">The sequence shown here is derived from an EMBL/GenBank/DDBJ whole genome shotgun (WGS) entry which is preliminary data.</text>
</comment>
<name>A0A429Z1Q9_9HYPH</name>
<dbReference type="GO" id="GO:0016740">
    <property type="term" value="F:transferase activity"/>
    <property type="evidence" value="ECO:0007669"/>
    <property type="project" value="UniProtKB-KW"/>
</dbReference>
<dbReference type="Proteomes" id="UP000278398">
    <property type="component" value="Unassembled WGS sequence"/>
</dbReference>
<dbReference type="InterPro" id="IPR043129">
    <property type="entry name" value="ATPase_NBD"/>
</dbReference>